<dbReference type="KEGG" id="gsn:YC6258_03161"/>
<evidence type="ECO:0000313" key="1">
    <source>
        <dbReference type="EMBL" id="AJQ95197.1"/>
    </source>
</evidence>
<evidence type="ECO:0008006" key="3">
    <source>
        <dbReference type="Google" id="ProtNLM"/>
    </source>
</evidence>
<dbReference type="EMBL" id="CP007142">
    <property type="protein sequence ID" value="AJQ95197.1"/>
    <property type="molecule type" value="Genomic_DNA"/>
</dbReference>
<protein>
    <recommendedName>
        <fullName evidence="3">DUF1501 domain-containing protein</fullName>
    </recommendedName>
</protein>
<organism evidence="1 2">
    <name type="scientific">Gynuella sunshinyii YC6258</name>
    <dbReference type="NCBI Taxonomy" id="1445510"/>
    <lineage>
        <taxon>Bacteria</taxon>
        <taxon>Pseudomonadati</taxon>
        <taxon>Pseudomonadota</taxon>
        <taxon>Gammaproteobacteria</taxon>
        <taxon>Oceanospirillales</taxon>
        <taxon>Saccharospirillaceae</taxon>
        <taxon>Gynuella</taxon>
    </lineage>
</organism>
<dbReference type="AlphaFoldDB" id="A0A0C5VKI1"/>
<name>A0A0C5VKI1_9GAMM</name>
<gene>
    <name evidence="1" type="ORF">YC6258_03161</name>
</gene>
<dbReference type="HOGENOM" id="CLU_590416_0_0_6"/>
<keyword evidence="2" id="KW-1185">Reference proteome</keyword>
<evidence type="ECO:0000313" key="2">
    <source>
        <dbReference type="Proteomes" id="UP000032266"/>
    </source>
</evidence>
<dbReference type="Proteomes" id="UP000032266">
    <property type="component" value="Chromosome"/>
</dbReference>
<sequence length="483" mass="52297">MPQVINIFLYGGASELAGNLTNMAQNGMGDTGTNNSINTNSKNSYSDGNAFGGNILLKRTDNPNGEITANGCWYSAGGAFMENMLSSADMNLYRTIYKQKSPTQSHRESIFMSHKGALDIENAPGVGTRLALMINSNFSSYKSTTFADGDPMPSDANGFVLPFVSFEGNSTSYALDPENTMPLNLRGITMDNQFNNPYTRGDLTSSETAINAMAQNVIASQQSQYNGVWSALNKRAELADRMTSLSALLSDDNLPVVPGGVNTSNDISLHSDFGHNLLSTDSRLQYPNTGFAQRLKAAVTLMLHNPQTLYATVGTDGLGGWDDHNNGIDRDGYRRRMLRVMQAIDVAMKHIKWAGRNGITTLGGKTRTNTSNIIINVMGDFGRRVNLNDSGGWDHGNNQNLYTFGGAGISSRRALGNVIGETIRAGQTGTNNQYTVPDNGSKTWEPMSVAASTYRYFGATNPHIMTADPTYNPQGDKTLEDES</sequence>
<accession>A0A0C5VKI1</accession>
<reference evidence="1 2" key="1">
    <citation type="submission" date="2014-01" db="EMBL/GenBank/DDBJ databases">
        <title>Full genme sequencing of cellulolytic bacterium Gynuella sunshinyii YC6258T gen. nov., sp. nov.</title>
        <authorList>
            <person name="Khan H."/>
            <person name="Chung E.J."/>
            <person name="Chung Y.R."/>
        </authorList>
    </citation>
    <scope>NUCLEOTIDE SEQUENCE [LARGE SCALE GENOMIC DNA]</scope>
    <source>
        <strain evidence="1 2">YC6258</strain>
    </source>
</reference>
<proteinExistence type="predicted"/>
<dbReference type="STRING" id="1445510.YC6258_03161"/>